<evidence type="ECO:0000313" key="6">
    <source>
        <dbReference type="EMBL" id="ARZ66671.1"/>
    </source>
</evidence>
<evidence type="ECO:0000313" key="7">
    <source>
        <dbReference type="Proteomes" id="UP000195755"/>
    </source>
</evidence>
<dbReference type="InterPro" id="IPR005479">
    <property type="entry name" value="CPAse_ATP-bd"/>
</dbReference>
<sequence>MALLLLNRRPILAEVPDWLSGESLVVVTTKSAASASAHERFRRVEVVDDYESGEVDRVVDAMCAEHDVDRLLTTAEIDVVRAARARERHGIPGQSTAAALAYRDKYRMKLLASRQGIPVAPMALVRDKDEIAAFAERNGLPVVVKPADGAGSVGVTLLADRRAVAEFPAPAGRVLLVERFVDGIVCHVDGLMAGGGLLHALPSRYLESNLDTATRAVPSISGMLPPDDGLAKRLIVAAEATVAALPPVAEVTAFHAEFFLTPLDELVLCEIACRPGGCGIAEAFELTTGINLFAAHLRGQAGLITSVTADSGRPRHGWGWFPPRAGTLERMPDSCPLPGTVRYTPLGGPGTRYEGPGSSTDRIAELIFRMDDGREVEDVLREVDDWWAGEIRWQSR</sequence>
<evidence type="ECO:0000256" key="2">
    <source>
        <dbReference type="ARBA" id="ARBA00022741"/>
    </source>
</evidence>
<keyword evidence="1" id="KW-0436">Ligase</keyword>
<dbReference type="Gene3D" id="3.30.470.20">
    <property type="entry name" value="ATP-grasp fold, B domain"/>
    <property type="match status" value="1"/>
</dbReference>
<evidence type="ECO:0000256" key="1">
    <source>
        <dbReference type="ARBA" id="ARBA00022598"/>
    </source>
</evidence>
<dbReference type="PANTHER" id="PTHR43585:SF2">
    <property type="entry name" value="ATP-GRASP ENZYME FSQD"/>
    <property type="match status" value="1"/>
</dbReference>
<dbReference type="Proteomes" id="UP000195755">
    <property type="component" value="Chromosome"/>
</dbReference>
<gene>
    <name evidence="6" type="ORF">SMD11_1006</name>
</gene>
<organism evidence="6 7">
    <name type="scientific">Streptomyces albireticuli</name>
    <dbReference type="NCBI Taxonomy" id="1940"/>
    <lineage>
        <taxon>Bacteria</taxon>
        <taxon>Bacillati</taxon>
        <taxon>Actinomycetota</taxon>
        <taxon>Actinomycetes</taxon>
        <taxon>Kitasatosporales</taxon>
        <taxon>Streptomycetaceae</taxon>
        <taxon>Streptomyces</taxon>
    </lineage>
</organism>
<dbReference type="GO" id="GO:0005524">
    <property type="term" value="F:ATP binding"/>
    <property type="evidence" value="ECO:0007669"/>
    <property type="project" value="UniProtKB-UniRule"/>
</dbReference>
<dbReference type="PANTHER" id="PTHR43585">
    <property type="entry name" value="FUMIPYRROLE BIOSYNTHESIS PROTEIN C"/>
    <property type="match status" value="1"/>
</dbReference>
<dbReference type="KEGG" id="salj:SMD11_1006"/>
<dbReference type="Pfam" id="PF02786">
    <property type="entry name" value="CPSase_L_D2"/>
    <property type="match status" value="1"/>
</dbReference>
<dbReference type="EMBL" id="CP021744">
    <property type="protein sequence ID" value="ARZ66671.1"/>
    <property type="molecule type" value="Genomic_DNA"/>
</dbReference>
<evidence type="ECO:0000259" key="5">
    <source>
        <dbReference type="PROSITE" id="PS50975"/>
    </source>
</evidence>
<dbReference type="InterPro" id="IPR011761">
    <property type="entry name" value="ATP-grasp"/>
</dbReference>
<dbReference type="InterPro" id="IPR013815">
    <property type="entry name" value="ATP_grasp_subdomain_1"/>
</dbReference>
<dbReference type="PROSITE" id="PS50975">
    <property type="entry name" value="ATP_GRASP"/>
    <property type="match status" value="1"/>
</dbReference>
<evidence type="ECO:0000256" key="4">
    <source>
        <dbReference type="PROSITE-ProRule" id="PRU00409"/>
    </source>
</evidence>
<dbReference type="Gene3D" id="3.30.1490.20">
    <property type="entry name" value="ATP-grasp fold, A domain"/>
    <property type="match status" value="1"/>
</dbReference>
<dbReference type="AlphaFoldDB" id="A0A1Z2KXK1"/>
<feature type="domain" description="ATP-grasp" evidence="5">
    <location>
        <begin position="109"/>
        <end position="301"/>
    </location>
</feature>
<keyword evidence="3 4" id="KW-0067">ATP-binding</keyword>
<dbReference type="GO" id="GO:0046872">
    <property type="term" value="F:metal ion binding"/>
    <property type="evidence" value="ECO:0007669"/>
    <property type="project" value="InterPro"/>
</dbReference>
<dbReference type="OrthoDB" id="150319at2"/>
<name>A0A1Z2KXK1_9ACTN</name>
<protein>
    <recommendedName>
        <fullName evidence="5">ATP-grasp domain-containing protein</fullName>
    </recommendedName>
</protein>
<proteinExistence type="predicted"/>
<dbReference type="InterPro" id="IPR052032">
    <property type="entry name" value="ATP-dep_AA_Ligase"/>
</dbReference>
<dbReference type="RefSeq" id="WP_087925252.1">
    <property type="nucleotide sequence ID" value="NZ_CP021744.1"/>
</dbReference>
<dbReference type="SUPFAM" id="SSF56059">
    <property type="entry name" value="Glutathione synthetase ATP-binding domain-like"/>
    <property type="match status" value="1"/>
</dbReference>
<dbReference type="GO" id="GO:0016874">
    <property type="term" value="F:ligase activity"/>
    <property type="evidence" value="ECO:0007669"/>
    <property type="project" value="UniProtKB-KW"/>
</dbReference>
<accession>A0A1Z2KXK1</accession>
<evidence type="ECO:0000256" key="3">
    <source>
        <dbReference type="ARBA" id="ARBA00022840"/>
    </source>
</evidence>
<keyword evidence="2 4" id="KW-0547">Nucleotide-binding</keyword>
<dbReference type="Gene3D" id="3.40.50.20">
    <property type="match status" value="1"/>
</dbReference>
<reference evidence="6 7" key="1">
    <citation type="submission" date="2017-06" db="EMBL/GenBank/DDBJ databases">
        <title>Streptomyces albireticuli Genome sequencing and assembly.</title>
        <authorList>
            <person name="Wang Y."/>
            <person name="Du B."/>
            <person name="Ding Y."/>
            <person name="Liu H."/>
            <person name="Hou Q."/>
            <person name="Liu K."/>
            <person name="Yao L."/>
            <person name="Wang C."/>
        </authorList>
    </citation>
    <scope>NUCLEOTIDE SEQUENCE [LARGE SCALE GENOMIC DNA]</scope>
    <source>
        <strain evidence="6 7">MDJK11</strain>
    </source>
</reference>